<dbReference type="EMBL" id="AP024545">
    <property type="protein sequence ID" value="BCT93583.1"/>
    <property type="molecule type" value="Genomic_DNA"/>
</dbReference>
<feature type="chain" id="PRO_5045075216" evidence="1">
    <location>
        <begin position="23"/>
        <end position="161"/>
    </location>
</feature>
<evidence type="ECO:0000256" key="1">
    <source>
        <dbReference type="SAM" id="SignalP"/>
    </source>
</evidence>
<organism evidence="2 3">
    <name type="scientific">Noviluteimonas caseinilytica</name>
    <dbReference type="NCBI Taxonomy" id="2675101"/>
    <lineage>
        <taxon>Bacteria</taxon>
        <taxon>Pseudomonadati</taxon>
        <taxon>Pseudomonadota</taxon>
        <taxon>Gammaproteobacteria</taxon>
        <taxon>Lysobacterales</taxon>
        <taxon>Lysobacteraceae</taxon>
        <taxon>Noviluteimonas</taxon>
    </lineage>
</organism>
<keyword evidence="1" id="KW-0732">Signal</keyword>
<reference evidence="2 3" key="1">
    <citation type="submission" date="2021-03" db="EMBL/GenBank/DDBJ databases">
        <title>Complete Genome Sequences of Two Lysobacter Strains Isolated from Sea Water (Lysobacter caseinilyticus) and Soil (Lysobacter helvus) in South Korea.</title>
        <authorList>
            <person name="Watanabe Y."/>
            <person name="Arakawa K."/>
        </authorList>
    </citation>
    <scope>NUCLEOTIDE SEQUENCE [LARGE SCALE GENOMIC DNA]</scope>
    <source>
        <strain evidence="2 3">KVB24</strain>
    </source>
</reference>
<protein>
    <submittedName>
        <fullName evidence="2">Uncharacterized protein</fullName>
    </submittedName>
</protein>
<evidence type="ECO:0000313" key="3">
    <source>
        <dbReference type="Proteomes" id="UP000681317"/>
    </source>
</evidence>
<proteinExistence type="predicted"/>
<sequence>MQIKRKHWWLLGLVAVATAALAAHPHYLRAPSAQLGSPKVIVNWAEVGLGNTGSGVTYIASATAGAKFQCVKTGHVCPKPGAKEEVLQDVHVSGTFSVDKNGKISDTLVIPAPRSTLVCPHYQHVVIASVVFTNITLTDVTNGVSSPANPSALSYNGPECP</sequence>
<keyword evidence="3" id="KW-1185">Reference proteome</keyword>
<accession>A0ABM7Q809</accession>
<dbReference type="RefSeq" id="WP_213434492.1">
    <property type="nucleotide sequence ID" value="NZ_AP024545.1"/>
</dbReference>
<evidence type="ECO:0000313" key="2">
    <source>
        <dbReference type="EMBL" id="BCT93583.1"/>
    </source>
</evidence>
<gene>
    <name evidence="2" type="ORF">LYSCAS_26070</name>
</gene>
<feature type="signal peptide" evidence="1">
    <location>
        <begin position="1"/>
        <end position="22"/>
    </location>
</feature>
<name>A0ABM7Q809_9GAMM</name>
<dbReference type="Proteomes" id="UP000681317">
    <property type="component" value="Chromosome"/>
</dbReference>